<dbReference type="GO" id="GO:0003677">
    <property type="term" value="F:DNA binding"/>
    <property type="evidence" value="ECO:0007669"/>
    <property type="project" value="InterPro"/>
</dbReference>
<dbReference type="Proteomes" id="UP000198282">
    <property type="component" value="Unassembled WGS sequence"/>
</dbReference>
<dbReference type="PANTHER" id="PTHR34475">
    <property type="match status" value="1"/>
</dbReference>
<evidence type="ECO:0000256" key="1">
    <source>
        <dbReference type="SAM" id="Phobius"/>
    </source>
</evidence>
<dbReference type="AlphaFoldDB" id="A0A239MB43"/>
<feature type="transmembrane region" description="Helical" evidence="1">
    <location>
        <begin position="104"/>
        <end position="121"/>
    </location>
</feature>
<keyword evidence="1" id="KW-0472">Membrane</keyword>
<keyword evidence="1" id="KW-0812">Transmembrane</keyword>
<dbReference type="CDD" id="cd00093">
    <property type="entry name" value="HTH_XRE"/>
    <property type="match status" value="1"/>
</dbReference>
<name>A0A239MB43_9ACTN</name>
<feature type="domain" description="Cytoskeleton protein RodZ-like C-terminal" evidence="2">
    <location>
        <begin position="168"/>
        <end position="233"/>
    </location>
</feature>
<dbReference type="Pfam" id="PF13464">
    <property type="entry name" value="RodZ_C"/>
    <property type="match status" value="1"/>
</dbReference>
<dbReference type="EMBL" id="FZOD01000039">
    <property type="protein sequence ID" value="SNT39214.1"/>
    <property type="molecule type" value="Genomic_DNA"/>
</dbReference>
<dbReference type="InterPro" id="IPR025194">
    <property type="entry name" value="RodZ-like_C"/>
</dbReference>
<dbReference type="Pfam" id="PF13413">
    <property type="entry name" value="HTH_25"/>
    <property type="match status" value="1"/>
</dbReference>
<dbReference type="OrthoDB" id="5243487at2"/>
<dbReference type="PANTHER" id="PTHR34475:SF1">
    <property type="entry name" value="CYTOSKELETON PROTEIN RODZ"/>
    <property type="match status" value="1"/>
</dbReference>
<protein>
    <submittedName>
        <fullName evidence="3">Protein RodZ, contains Xre-like HTH and DUF4115 domains</fullName>
    </submittedName>
</protein>
<evidence type="ECO:0000259" key="2">
    <source>
        <dbReference type="Pfam" id="PF13464"/>
    </source>
</evidence>
<organism evidence="3 4">
    <name type="scientific">Streptosporangium subroseum</name>
    <dbReference type="NCBI Taxonomy" id="106412"/>
    <lineage>
        <taxon>Bacteria</taxon>
        <taxon>Bacillati</taxon>
        <taxon>Actinomycetota</taxon>
        <taxon>Actinomycetes</taxon>
        <taxon>Streptosporangiales</taxon>
        <taxon>Streptosporangiaceae</taxon>
        <taxon>Streptosporangium</taxon>
    </lineage>
</organism>
<dbReference type="RefSeq" id="WP_089210829.1">
    <property type="nucleotide sequence ID" value="NZ_FZOD01000039.1"/>
</dbReference>
<dbReference type="InterPro" id="IPR001387">
    <property type="entry name" value="Cro/C1-type_HTH"/>
</dbReference>
<keyword evidence="1" id="KW-1133">Transmembrane helix</keyword>
<accession>A0A239MB43</accession>
<dbReference type="Gene3D" id="1.10.260.40">
    <property type="entry name" value="lambda repressor-like DNA-binding domains"/>
    <property type="match status" value="1"/>
</dbReference>
<dbReference type="InterPro" id="IPR010982">
    <property type="entry name" value="Lambda_DNA-bd_dom_sf"/>
</dbReference>
<evidence type="ECO:0000313" key="4">
    <source>
        <dbReference type="Proteomes" id="UP000198282"/>
    </source>
</evidence>
<dbReference type="InterPro" id="IPR050400">
    <property type="entry name" value="Bact_Cytoskel_RodZ"/>
</dbReference>
<proteinExistence type="predicted"/>
<reference evidence="3 4" key="1">
    <citation type="submission" date="2017-06" db="EMBL/GenBank/DDBJ databases">
        <authorList>
            <person name="Kim H.J."/>
            <person name="Triplett B.A."/>
        </authorList>
    </citation>
    <scope>NUCLEOTIDE SEQUENCE [LARGE SCALE GENOMIC DNA]</scope>
    <source>
        <strain evidence="3 4">CGMCC 4.2132</strain>
    </source>
</reference>
<gene>
    <name evidence="3" type="ORF">SAMN05216276_10399</name>
</gene>
<sequence length="246" mass="26511">MGIGSDLAEARRSMGLTVGQLSERTRVREALIHAMEREDFSLCGGDFYARGHVRNVARVLGLDPEAAVHRYDEQRGDVPPPVRAARVFQADTPIKIHERRSPNWTMAMAVALIILAVFGVVKTMGGQSAPTAEIFPAPTKVPPSKAADPRRAASLAAEKRGELVVVQVKAKRTSWLDVKDGGDHVLFSGTLKAGRTSVWKAKKKLKVTFGDGGAVLLQVNGKDMGAPGRAGEVLNRSYGIAEPRKP</sequence>
<evidence type="ECO:0000313" key="3">
    <source>
        <dbReference type="EMBL" id="SNT39214.1"/>
    </source>
</evidence>
<keyword evidence="4" id="KW-1185">Reference proteome</keyword>